<name>A0ACC1HXL3_9FUNG</name>
<dbReference type="EC" id="6.2.1.3" evidence="1"/>
<protein>
    <submittedName>
        <fullName evidence="1">Long-chain fatty acid-CoA ligase</fullName>
        <ecNumber evidence="1">6.2.1.3</ecNumber>
    </submittedName>
</protein>
<feature type="non-terminal residue" evidence="1">
    <location>
        <position position="615"/>
    </location>
</feature>
<reference evidence="1" key="1">
    <citation type="submission" date="2022-06" db="EMBL/GenBank/DDBJ databases">
        <title>Phylogenomic reconstructions and comparative analyses of Kickxellomycotina fungi.</title>
        <authorList>
            <person name="Reynolds N.K."/>
            <person name="Stajich J.E."/>
            <person name="Barry K."/>
            <person name="Grigoriev I.V."/>
            <person name="Crous P."/>
            <person name="Smith M.E."/>
        </authorList>
    </citation>
    <scope>NUCLEOTIDE SEQUENCE</scope>
    <source>
        <strain evidence="1">RSA 2271</strain>
    </source>
</reference>
<sequence>MDNNTLFGYFASLLGYGRTGDDTTSGSCRLEYDSSLYPEIWTTVVDEGEGTRRNTNYTRALVDCICKPTRSPDNENSATNTKKIQTLYEILQHSADRHADKKALGARELLDVRTQEKPVKNVVDGKATTRKKQWRYYKLSPYHWMTYREAGEYATQLGSGMRHLGLGSGDRVLICAPTSREWMLTAFACTTQSLQIVTAYDTLGEHGLRRAAELSGPALVLLRVDKLPGIAKMIKGSDKVRETLKHVVYYCGGPAERADDHRAAIEELQHASVEVHALADVVRRGADEPVEPRPPSPDDTALVMFTSGSTGDPKGVLLSHHNIVSVIGGVEDVIMRYITLDDDETVLAYLPLAHVLEFMVEMVVFSLGLRIGYGSPQTLTNENMVEGTMGDVLELKPSIMVGVPRVWDTIRSTVLHMVKGRGRAIECIFGGAVWLKSKLDNYGLPSRYLDVLFKKVRENLGGRLKIIITGGAPISADTQRLLNLILCPVIQGYGMTEASGLVCVQMPGTDTLNTVGASVPSLEIKLADVEEMGYHARNNQGEIWLRGPAVFRGYLDNEDETSKVLTKDGWLRTGDIGEWRTDGQLAIIDRLKNLVKLAHGEYVALERLESIYKTS</sequence>
<accession>A0ACC1HXL3</accession>
<keyword evidence="2" id="KW-1185">Reference proteome</keyword>
<comment type="caution">
    <text evidence="1">The sequence shown here is derived from an EMBL/GenBank/DDBJ whole genome shotgun (WGS) entry which is preliminary data.</text>
</comment>
<dbReference type="EMBL" id="JAMZIH010000581">
    <property type="protein sequence ID" value="KAJ1679129.1"/>
    <property type="molecule type" value="Genomic_DNA"/>
</dbReference>
<evidence type="ECO:0000313" key="2">
    <source>
        <dbReference type="Proteomes" id="UP001145114"/>
    </source>
</evidence>
<proteinExistence type="predicted"/>
<dbReference type="Proteomes" id="UP001145114">
    <property type="component" value="Unassembled WGS sequence"/>
</dbReference>
<organism evidence="1 2">
    <name type="scientific">Spiromyces aspiralis</name>
    <dbReference type="NCBI Taxonomy" id="68401"/>
    <lineage>
        <taxon>Eukaryota</taxon>
        <taxon>Fungi</taxon>
        <taxon>Fungi incertae sedis</taxon>
        <taxon>Zoopagomycota</taxon>
        <taxon>Kickxellomycotina</taxon>
        <taxon>Kickxellomycetes</taxon>
        <taxon>Kickxellales</taxon>
        <taxon>Kickxellaceae</taxon>
        <taxon>Spiromyces</taxon>
    </lineage>
</organism>
<evidence type="ECO:0000313" key="1">
    <source>
        <dbReference type="EMBL" id="KAJ1679129.1"/>
    </source>
</evidence>
<gene>
    <name evidence="1" type="primary">FAA4_1</name>
    <name evidence="1" type="ORF">EV182_002670</name>
</gene>
<keyword evidence="1" id="KW-0436">Ligase</keyword>